<proteinExistence type="predicted"/>
<evidence type="ECO:0000313" key="1">
    <source>
        <dbReference type="EMBL" id="CAF9920915.1"/>
    </source>
</evidence>
<protein>
    <submittedName>
        <fullName evidence="1">Uncharacterized protein</fullName>
    </submittedName>
</protein>
<organism evidence="1 2">
    <name type="scientific">Gomphillus americanus</name>
    <dbReference type="NCBI Taxonomy" id="1940652"/>
    <lineage>
        <taxon>Eukaryota</taxon>
        <taxon>Fungi</taxon>
        <taxon>Dikarya</taxon>
        <taxon>Ascomycota</taxon>
        <taxon>Pezizomycotina</taxon>
        <taxon>Lecanoromycetes</taxon>
        <taxon>OSLEUM clade</taxon>
        <taxon>Ostropomycetidae</taxon>
        <taxon>Ostropales</taxon>
        <taxon>Graphidaceae</taxon>
        <taxon>Gomphilloideae</taxon>
        <taxon>Gomphillus</taxon>
    </lineage>
</organism>
<reference evidence="1" key="1">
    <citation type="submission" date="2021-03" db="EMBL/GenBank/DDBJ databases">
        <authorList>
            <person name="Tagirdzhanova G."/>
        </authorList>
    </citation>
    <scope>NUCLEOTIDE SEQUENCE</scope>
</reference>
<keyword evidence="2" id="KW-1185">Reference proteome</keyword>
<gene>
    <name evidence="1" type="ORF">GOMPHAMPRED_002176</name>
</gene>
<sequence length="280" mass="30790">MLMALWFLKKAKLMKCNRNGISAVINLRGASASNSELGAQLFNTMITLATRDVVFGTGSHLPMETGYPLPCIMNTKVAQLVRIYQRFLSGHIQVFPETLLQQAHALNAAIQLMNRGLIPVLHSFKRLIGITEVEVDLFEDITDIFPRLNCHTIIYVEEIAAQVLAIAALLPALLGETIKGTTGALLIERCSGAGHIAMFALSTLVNTPEFVNEDIRQWALDKYTFIGPAYEIKKVLAFRDCFASGAAMTDGQRLMAIEHGAFPRFAPSGHETPSAKRLAY</sequence>
<comment type="caution">
    <text evidence="1">The sequence shown here is derived from an EMBL/GenBank/DDBJ whole genome shotgun (WGS) entry which is preliminary data.</text>
</comment>
<dbReference type="Proteomes" id="UP000664169">
    <property type="component" value="Unassembled WGS sequence"/>
</dbReference>
<dbReference type="AlphaFoldDB" id="A0A8H3IMR1"/>
<evidence type="ECO:0000313" key="2">
    <source>
        <dbReference type="Proteomes" id="UP000664169"/>
    </source>
</evidence>
<accession>A0A8H3IMR1</accession>
<name>A0A8H3IMR1_9LECA</name>
<dbReference type="EMBL" id="CAJPDQ010000016">
    <property type="protein sequence ID" value="CAF9920915.1"/>
    <property type="molecule type" value="Genomic_DNA"/>
</dbReference>